<evidence type="ECO:0000256" key="4">
    <source>
        <dbReference type="ARBA" id="ARBA00022547"/>
    </source>
</evidence>
<dbReference type="GO" id="GO:0015078">
    <property type="term" value="F:proton transmembrane transporter activity"/>
    <property type="evidence" value="ECO:0007669"/>
    <property type="project" value="InterPro"/>
</dbReference>
<dbReference type="RefSeq" id="YP_010000278.1">
    <property type="nucleotide sequence ID" value="NC_053051.1"/>
</dbReference>
<evidence type="ECO:0000256" key="1">
    <source>
        <dbReference type="ARBA" id="ARBA00004304"/>
    </source>
</evidence>
<keyword evidence="5 12" id="KW-0812">Transmembrane</keyword>
<dbReference type="GO" id="GO:0015986">
    <property type="term" value="P:proton motive force-driven ATP synthesis"/>
    <property type="evidence" value="ECO:0007669"/>
    <property type="project" value="InterPro"/>
</dbReference>
<keyword evidence="3 12" id="KW-0813">Transport</keyword>
<feature type="region of interest" description="Disordered" evidence="13">
    <location>
        <begin position="35"/>
        <end position="55"/>
    </location>
</feature>
<keyword evidence="10 14" id="KW-0472">Membrane</keyword>
<keyword evidence="7 14" id="KW-1133">Transmembrane helix</keyword>
<evidence type="ECO:0000256" key="11">
    <source>
        <dbReference type="ARBA" id="ARBA00023310"/>
    </source>
</evidence>
<feature type="compositionally biased region" description="Low complexity" evidence="13">
    <location>
        <begin position="37"/>
        <end position="49"/>
    </location>
</feature>
<keyword evidence="9 12" id="KW-0496">Mitochondrion</keyword>
<dbReference type="InterPro" id="IPR001421">
    <property type="entry name" value="ATP8_metazoa"/>
</dbReference>
<dbReference type="EMBL" id="MN356238">
    <property type="protein sequence ID" value="QOD96125.1"/>
    <property type="molecule type" value="Genomic_DNA"/>
</dbReference>
<evidence type="ECO:0000256" key="5">
    <source>
        <dbReference type="ARBA" id="ARBA00022692"/>
    </source>
</evidence>
<evidence type="ECO:0000256" key="9">
    <source>
        <dbReference type="ARBA" id="ARBA00023128"/>
    </source>
</evidence>
<dbReference type="GO" id="GO:0045259">
    <property type="term" value="C:proton-transporting ATP synthase complex"/>
    <property type="evidence" value="ECO:0007669"/>
    <property type="project" value="UniProtKB-KW"/>
</dbReference>
<dbReference type="GeneID" id="63023651"/>
<dbReference type="GO" id="GO:0031966">
    <property type="term" value="C:mitochondrial membrane"/>
    <property type="evidence" value="ECO:0007669"/>
    <property type="project" value="UniProtKB-SubCell"/>
</dbReference>
<evidence type="ECO:0000256" key="10">
    <source>
        <dbReference type="ARBA" id="ARBA00023136"/>
    </source>
</evidence>
<keyword evidence="4 12" id="KW-0138">CF(0)</keyword>
<evidence type="ECO:0000313" key="15">
    <source>
        <dbReference type="EMBL" id="QOD96125.1"/>
    </source>
</evidence>
<evidence type="ECO:0000256" key="7">
    <source>
        <dbReference type="ARBA" id="ARBA00022989"/>
    </source>
</evidence>
<dbReference type="PANTHER" id="PTHR39937">
    <property type="entry name" value="ATP SYNTHASE PROTEIN 8"/>
    <property type="match status" value="1"/>
</dbReference>
<dbReference type="AlphaFoldDB" id="A0A7M3U8W8"/>
<geneLocation type="mitochondrion" evidence="15"/>
<comment type="subcellular location">
    <subcellularLocation>
        <location evidence="1 12">Mitochondrion membrane</location>
        <topology evidence="1 12">Single-pass membrane protein</topology>
    </subcellularLocation>
</comment>
<organism evidence="15">
    <name type="scientific">Serilophus lunatus</name>
    <name type="common">silver-breasted broadbill</name>
    <dbReference type="NCBI Taxonomy" id="239386"/>
    <lineage>
        <taxon>Eukaryota</taxon>
        <taxon>Metazoa</taxon>
        <taxon>Chordata</taxon>
        <taxon>Craniata</taxon>
        <taxon>Vertebrata</taxon>
        <taxon>Euteleostomi</taxon>
        <taxon>Archelosauria</taxon>
        <taxon>Archosauria</taxon>
        <taxon>Dinosauria</taxon>
        <taxon>Saurischia</taxon>
        <taxon>Theropoda</taxon>
        <taxon>Coelurosauria</taxon>
        <taxon>Aves</taxon>
        <taxon>Neognathae</taxon>
        <taxon>Neoaves</taxon>
        <taxon>Telluraves</taxon>
        <taxon>Australaves</taxon>
        <taxon>Passeriformes</taxon>
        <taxon>Eurylaimidae</taxon>
        <taxon>Serilophus</taxon>
    </lineage>
</organism>
<evidence type="ECO:0000256" key="14">
    <source>
        <dbReference type="SAM" id="Phobius"/>
    </source>
</evidence>
<evidence type="ECO:0000256" key="8">
    <source>
        <dbReference type="ARBA" id="ARBA00023065"/>
    </source>
</evidence>
<evidence type="ECO:0000256" key="2">
    <source>
        <dbReference type="ARBA" id="ARBA00008892"/>
    </source>
</evidence>
<keyword evidence="8 12" id="KW-0406">Ion transport</keyword>
<gene>
    <name evidence="15" type="primary">ATP8</name>
</gene>
<proteinExistence type="inferred from homology"/>
<protein>
    <recommendedName>
        <fullName evidence="12">ATP synthase complex subunit 8</fullName>
    </recommendedName>
</protein>
<reference evidence="15" key="1">
    <citation type="submission" date="2019-08" db="EMBL/GenBank/DDBJ databases">
        <title>Densely sampling genomes across the diversity of birds increases power of comparative genomics analyses.</title>
        <authorList>
            <consortium name="B10K project Consortium"/>
            <person name="Feng S."/>
            <person name="Stiller J."/>
            <person name="Andreu-Sanchez S."/>
            <person name="Margaryan A."/>
            <person name="Chen W."/>
            <person name="Paten B."/>
            <person name="Zhang G."/>
        </authorList>
    </citation>
    <scope>NUCLEOTIDE SEQUENCE</scope>
</reference>
<dbReference type="InterPro" id="IPR050635">
    <property type="entry name" value="ATPase_protein_8"/>
</dbReference>
<evidence type="ECO:0000256" key="12">
    <source>
        <dbReference type="RuleBase" id="RU003661"/>
    </source>
</evidence>
<evidence type="ECO:0000256" key="6">
    <source>
        <dbReference type="ARBA" id="ARBA00022781"/>
    </source>
</evidence>
<sequence length="55" mass="6364">MPQLNPNPWLYIMLTSWLTLSIILQPKISSFLQTNHPSTKTSPATTPSPWNWPWT</sequence>
<keyword evidence="6 12" id="KW-0375">Hydrogen ion transport</keyword>
<dbReference type="PANTHER" id="PTHR39937:SF1">
    <property type="entry name" value="ATP SYNTHASE PROTEIN 8"/>
    <property type="match status" value="1"/>
</dbReference>
<comment type="similarity">
    <text evidence="2 12">Belongs to the ATPase protein 8 family.</text>
</comment>
<dbReference type="Pfam" id="PF00895">
    <property type="entry name" value="ATP-synt_8"/>
    <property type="match status" value="1"/>
</dbReference>
<accession>A0A7M3U8W8</accession>
<name>A0A7M3U8W8_9PASS</name>
<evidence type="ECO:0000256" key="13">
    <source>
        <dbReference type="SAM" id="MobiDB-lite"/>
    </source>
</evidence>
<keyword evidence="11" id="KW-0066">ATP synthesis</keyword>
<dbReference type="CTD" id="4509"/>
<evidence type="ECO:0000256" key="3">
    <source>
        <dbReference type="ARBA" id="ARBA00022448"/>
    </source>
</evidence>
<feature type="transmembrane region" description="Helical" evidence="14">
    <location>
        <begin position="6"/>
        <end position="24"/>
    </location>
</feature>